<dbReference type="EMBL" id="LGUP01000398">
    <property type="protein sequence ID" value="KOG09830.1"/>
    <property type="molecule type" value="Genomic_DNA"/>
</dbReference>
<feature type="region of interest" description="Disordered" evidence="1">
    <location>
        <begin position="46"/>
        <end position="72"/>
    </location>
</feature>
<accession>A0A0L8J872</accession>
<protein>
    <submittedName>
        <fullName evidence="2">Uncharacterized protein</fullName>
    </submittedName>
</protein>
<reference evidence="2 3" key="1">
    <citation type="submission" date="2015-06" db="EMBL/GenBank/DDBJ databases">
        <authorList>
            <person name="Hoefler B.C."/>
            <person name="Straight P.D."/>
        </authorList>
    </citation>
    <scope>NUCLEOTIDE SEQUENCE [LARGE SCALE GENOMIC DNA]</scope>
    <source>
        <strain evidence="2 3">NRRL 3427</strain>
    </source>
</reference>
<proteinExistence type="predicted"/>
<dbReference type="OrthoDB" id="4231060at2"/>
<evidence type="ECO:0000313" key="2">
    <source>
        <dbReference type="EMBL" id="KOG09830.1"/>
    </source>
</evidence>
<evidence type="ECO:0000256" key="1">
    <source>
        <dbReference type="SAM" id="MobiDB-lite"/>
    </source>
</evidence>
<evidence type="ECO:0000313" key="3">
    <source>
        <dbReference type="Proteomes" id="UP000037023"/>
    </source>
</evidence>
<sequence>MTTKEALVTGFQAFPAGTTEALRDLDPYRFPAALVHDLPEWRPTVCDAMEPDDALPSAPGPADRPSASLDPSDRRRLELHAALTAVGIAPAPGDLDAIADLCRLGDSTLVALRRWIGHAV</sequence>
<dbReference type="AlphaFoldDB" id="A0A0L8J872"/>
<comment type="caution">
    <text evidence="2">The sequence shown here is derived from an EMBL/GenBank/DDBJ whole genome shotgun (WGS) entry which is preliminary data.</text>
</comment>
<dbReference type="Proteomes" id="UP000037023">
    <property type="component" value="Unassembled WGS sequence"/>
</dbReference>
<gene>
    <name evidence="2" type="ORF">ADK34_36390</name>
</gene>
<dbReference type="PATRIC" id="fig|1938.6.peg.7854"/>
<name>A0A0L8J872_STRVR</name>
<organism evidence="2 3">
    <name type="scientific">Streptomyces viridochromogenes</name>
    <dbReference type="NCBI Taxonomy" id="1938"/>
    <lineage>
        <taxon>Bacteria</taxon>
        <taxon>Bacillati</taxon>
        <taxon>Actinomycetota</taxon>
        <taxon>Actinomycetes</taxon>
        <taxon>Kitasatosporales</taxon>
        <taxon>Streptomycetaceae</taxon>
        <taxon>Streptomyces</taxon>
    </lineage>
</organism>